<proteinExistence type="predicted"/>
<evidence type="ECO:0000313" key="2">
    <source>
        <dbReference type="EMBL" id="MDR7332996.1"/>
    </source>
</evidence>
<keyword evidence="3" id="KW-1185">Reference proteome</keyword>
<feature type="domain" description="Prolyl 4-hydroxylase alpha subunit Fe(2+) 2OG dioxygenase" evidence="1">
    <location>
        <begin position="84"/>
        <end position="178"/>
    </location>
</feature>
<dbReference type="RefSeq" id="WP_310328218.1">
    <property type="nucleotide sequence ID" value="NZ_JAVDXV010000003.1"/>
</dbReference>
<dbReference type="InterPro" id="IPR044862">
    <property type="entry name" value="Pro_4_hyd_alph_FE2OG_OXY"/>
</dbReference>
<accession>A0ABU2A723</accession>
<name>A0ABU2A723_9BURK</name>
<organism evidence="2 3">
    <name type="scientific">Roseateles asaccharophilus</name>
    <dbReference type="NCBI Taxonomy" id="582607"/>
    <lineage>
        <taxon>Bacteria</taxon>
        <taxon>Pseudomonadati</taxon>
        <taxon>Pseudomonadota</taxon>
        <taxon>Betaproteobacteria</taxon>
        <taxon>Burkholderiales</taxon>
        <taxon>Sphaerotilaceae</taxon>
        <taxon>Roseateles</taxon>
    </lineage>
</organism>
<comment type="caution">
    <text evidence="2">The sequence shown here is derived from an EMBL/GenBank/DDBJ whole genome shotgun (WGS) entry which is preliminary data.</text>
</comment>
<gene>
    <name evidence="2" type="ORF">J2X21_002129</name>
</gene>
<reference evidence="2 3" key="1">
    <citation type="submission" date="2023-07" db="EMBL/GenBank/DDBJ databases">
        <title>Sorghum-associated microbial communities from plants grown in Nebraska, USA.</title>
        <authorList>
            <person name="Schachtman D."/>
        </authorList>
    </citation>
    <scope>NUCLEOTIDE SEQUENCE [LARGE SCALE GENOMIC DNA]</scope>
    <source>
        <strain evidence="2 3">BE316</strain>
    </source>
</reference>
<dbReference type="Pfam" id="PF13640">
    <property type="entry name" value="2OG-FeII_Oxy_3"/>
    <property type="match status" value="1"/>
</dbReference>
<dbReference type="Proteomes" id="UP001180825">
    <property type="component" value="Unassembled WGS sequence"/>
</dbReference>
<dbReference type="EMBL" id="JAVDXV010000003">
    <property type="protein sequence ID" value="MDR7332996.1"/>
    <property type="molecule type" value="Genomic_DNA"/>
</dbReference>
<evidence type="ECO:0000259" key="1">
    <source>
        <dbReference type="Pfam" id="PF13640"/>
    </source>
</evidence>
<protein>
    <recommendedName>
        <fullName evidence="1">Prolyl 4-hydroxylase alpha subunit Fe(2+) 2OG dioxygenase domain-containing protein</fullName>
    </recommendedName>
</protein>
<dbReference type="Gene3D" id="2.60.120.620">
    <property type="entry name" value="q2cbj1_9rhob like domain"/>
    <property type="match status" value="1"/>
</dbReference>
<sequence length="198" mass="22688">MAVIHGRDALSDATLQRLFQYIEARRKDACWNTNLNIWDAGIVHQSAPVMLHPIEQAFSNDLLAELHERGKLPYRHEGVTVMFYAWPAGSYIPWHSDFIEKYSMTIYLNQEWNPDHGGAFCWQDWGLGIERHDWSAPPVKCQMIRPQFNAYALMTDTEWHSVTMTTPNAPPRLTLQLFLPRPKADVPPAPKPGGMSMS</sequence>
<evidence type="ECO:0000313" key="3">
    <source>
        <dbReference type="Proteomes" id="UP001180825"/>
    </source>
</evidence>